<protein>
    <recommendedName>
        <fullName evidence="3">L-2-amino-thiazoline-4-carboxylic acid hydrolase</fullName>
    </recommendedName>
</protein>
<dbReference type="AlphaFoldDB" id="A0A3D2XAN4"/>
<dbReference type="InterPro" id="IPR026002">
    <property type="entry name" value="ATC_hydrolase-like"/>
</dbReference>
<dbReference type="EMBL" id="DPVV01000480">
    <property type="protein sequence ID" value="HCL03585.1"/>
    <property type="molecule type" value="Genomic_DNA"/>
</dbReference>
<evidence type="ECO:0008006" key="3">
    <source>
        <dbReference type="Google" id="ProtNLM"/>
    </source>
</evidence>
<evidence type="ECO:0000313" key="1">
    <source>
        <dbReference type="EMBL" id="HCL03585.1"/>
    </source>
</evidence>
<sequence>MQNNILELQEKQFGRMHDFHTDRTANIIEAIYEVFGDEAINILDKSGVDFYGLFRWHIERTLSIIDTLKGVYGPTLVDIVLKRESYARNEEGKRIANKLGKNEIDDIIPFFSGGDNENILEINERMTLVKSTGCLIGRIASDINRKEMLYSLHCNCDKDFVEGFNCNLGCEVVQTIMDGHDCCIHRIFMRD</sequence>
<comment type="caution">
    <text evidence="1">The sequence shown here is derived from an EMBL/GenBank/DDBJ whole genome shotgun (WGS) entry which is preliminary data.</text>
</comment>
<dbReference type="Pfam" id="PF14196">
    <property type="entry name" value="ATC_hydrolase"/>
    <property type="match status" value="1"/>
</dbReference>
<gene>
    <name evidence="1" type="ORF">DHW61_14455</name>
</gene>
<name>A0A3D2XAN4_9FIRM</name>
<accession>A0A3D2XAN4</accession>
<dbReference type="Proteomes" id="UP000262969">
    <property type="component" value="Unassembled WGS sequence"/>
</dbReference>
<organism evidence="1 2">
    <name type="scientific">Lachnoclostridium phytofermentans</name>
    <dbReference type="NCBI Taxonomy" id="66219"/>
    <lineage>
        <taxon>Bacteria</taxon>
        <taxon>Bacillati</taxon>
        <taxon>Bacillota</taxon>
        <taxon>Clostridia</taxon>
        <taxon>Lachnospirales</taxon>
        <taxon>Lachnospiraceae</taxon>
    </lineage>
</organism>
<evidence type="ECO:0000313" key="2">
    <source>
        <dbReference type="Proteomes" id="UP000262969"/>
    </source>
</evidence>
<reference evidence="1 2" key="1">
    <citation type="journal article" date="2018" name="Nat. Biotechnol.">
        <title>A standardized bacterial taxonomy based on genome phylogeny substantially revises the tree of life.</title>
        <authorList>
            <person name="Parks D.H."/>
            <person name="Chuvochina M."/>
            <person name="Waite D.W."/>
            <person name="Rinke C."/>
            <person name="Skarshewski A."/>
            <person name="Chaumeil P.A."/>
            <person name="Hugenholtz P."/>
        </authorList>
    </citation>
    <scope>NUCLEOTIDE SEQUENCE [LARGE SCALE GENOMIC DNA]</scope>
    <source>
        <strain evidence="1">UBA11728</strain>
    </source>
</reference>
<proteinExistence type="predicted"/>